<evidence type="ECO:0000313" key="4">
    <source>
        <dbReference type="Proteomes" id="UP000774617"/>
    </source>
</evidence>
<evidence type="ECO:0000313" key="3">
    <source>
        <dbReference type="EMBL" id="KAH7046667.1"/>
    </source>
</evidence>
<dbReference type="Proteomes" id="UP000774617">
    <property type="component" value="Unassembled WGS sequence"/>
</dbReference>
<name>A0ABQ8G6W7_9PEZI</name>
<comment type="caution">
    <text evidence="3">The sequence shown here is derived from an EMBL/GenBank/DDBJ whole genome shotgun (WGS) entry which is preliminary data.</text>
</comment>
<keyword evidence="4" id="KW-1185">Reference proteome</keyword>
<dbReference type="PANTHER" id="PTHR34502:SF5">
    <property type="entry name" value="DUF6594 DOMAIN-CONTAINING PROTEIN"/>
    <property type="match status" value="1"/>
</dbReference>
<organism evidence="3 4">
    <name type="scientific">Macrophomina phaseolina</name>
    <dbReference type="NCBI Taxonomy" id="35725"/>
    <lineage>
        <taxon>Eukaryota</taxon>
        <taxon>Fungi</taxon>
        <taxon>Dikarya</taxon>
        <taxon>Ascomycota</taxon>
        <taxon>Pezizomycotina</taxon>
        <taxon>Dothideomycetes</taxon>
        <taxon>Dothideomycetes incertae sedis</taxon>
        <taxon>Botryosphaeriales</taxon>
        <taxon>Botryosphaeriaceae</taxon>
        <taxon>Macrophomina</taxon>
    </lineage>
</organism>
<sequence length="304" mass="34136">MASSSFTSASSTQYEMSDMTPVVPERGYPKLATIMGPYKGMALFKRFAALNARNLLYMQAELLDLQRQLDMAASFDREEGYSYDVEALALMKSDEEDEEQDDAISQEDDQKASMLRTERLQTMHSFNKQKSTNSKKQTKYDLRIPRDWLKRSGGGNNFLSCVEALPWEEEHSDLVALSGRHHDKFMRWVSEKLVPCSLIEWLRRSKKPIPGHEEVGLVKWGDGQYHKASMALSVVVSSLIPCPAIITLYHIQDLLIRIYAAFGFSALFSLALALLTLARPAEIFGATAAFASVQVVFIGSTGPY</sequence>
<dbReference type="PANTHER" id="PTHR34502">
    <property type="entry name" value="DUF6594 DOMAIN-CONTAINING PROTEIN-RELATED"/>
    <property type="match status" value="1"/>
</dbReference>
<feature type="transmembrane region" description="Helical" evidence="1">
    <location>
        <begin position="283"/>
        <end position="302"/>
    </location>
</feature>
<protein>
    <recommendedName>
        <fullName evidence="2">DUF6594 domain-containing protein</fullName>
    </recommendedName>
</protein>
<reference evidence="3 4" key="1">
    <citation type="journal article" date="2021" name="Nat. Commun.">
        <title>Genetic determinants of endophytism in the Arabidopsis root mycobiome.</title>
        <authorList>
            <person name="Mesny F."/>
            <person name="Miyauchi S."/>
            <person name="Thiergart T."/>
            <person name="Pickel B."/>
            <person name="Atanasova L."/>
            <person name="Karlsson M."/>
            <person name="Huettel B."/>
            <person name="Barry K.W."/>
            <person name="Haridas S."/>
            <person name="Chen C."/>
            <person name="Bauer D."/>
            <person name="Andreopoulos W."/>
            <person name="Pangilinan J."/>
            <person name="LaButti K."/>
            <person name="Riley R."/>
            <person name="Lipzen A."/>
            <person name="Clum A."/>
            <person name="Drula E."/>
            <person name="Henrissat B."/>
            <person name="Kohler A."/>
            <person name="Grigoriev I.V."/>
            <person name="Martin F.M."/>
            <person name="Hacquard S."/>
        </authorList>
    </citation>
    <scope>NUCLEOTIDE SEQUENCE [LARGE SCALE GENOMIC DNA]</scope>
    <source>
        <strain evidence="3 4">MPI-SDFR-AT-0080</strain>
    </source>
</reference>
<proteinExistence type="predicted"/>
<keyword evidence="1" id="KW-1133">Transmembrane helix</keyword>
<keyword evidence="1" id="KW-0472">Membrane</keyword>
<evidence type="ECO:0000256" key="1">
    <source>
        <dbReference type="SAM" id="Phobius"/>
    </source>
</evidence>
<accession>A0ABQ8G6W7</accession>
<dbReference type="InterPro" id="IPR046529">
    <property type="entry name" value="DUF6594"/>
</dbReference>
<feature type="domain" description="DUF6594" evidence="2">
    <location>
        <begin position="28"/>
        <end position="295"/>
    </location>
</feature>
<feature type="transmembrane region" description="Helical" evidence="1">
    <location>
        <begin position="230"/>
        <end position="251"/>
    </location>
</feature>
<keyword evidence="1" id="KW-0812">Transmembrane</keyword>
<evidence type="ECO:0000259" key="2">
    <source>
        <dbReference type="Pfam" id="PF20237"/>
    </source>
</evidence>
<gene>
    <name evidence="3" type="ORF">B0J12DRAFT_756546</name>
</gene>
<dbReference type="EMBL" id="JAGTJR010000017">
    <property type="protein sequence ID" value="KAH7046667.1"/>
    <property type="molecule type" value="Genomic_DNA"/>
</dbReference>
<dbReference type="Pfam" id="PF20237">
    <property type="entry name" value="DUF6594"/>
    <property type="match status" value="1"/>
</dbReference>
<feature type="transmembrane region" description="Helical" evidence="1">
    <location>
        <begin position="258"/>
        <end position="277"/>
    </location>
</feature>